<dbReference type="Proteomes" id="UP000887572">
    <property type="component" value="Unplaced"/>
</dbReference>
<organism evidence="2 3">
    <name type="scientific">Globodera rostochiensis</name>
    <name type="common">Golden nematode worm</name>
    <name type="synonym">Heterodera rostochiensis</name>
    <dbReference type="NCBI Taxonomy" id="31243"/>
    <lineage>
        <taxon>Eukaryota</taxon>
        <taxon>Metazoa</taxon>
        <taxon>Ecdysozoa</taxon>
        <taxon>Nematoda</taxon>
        <taxon>Chromadorea</taxon>
        <taxon>Rhabditida</taxon>
        <taxon>Tylenchina</taxon>
        <taxon>Tylenchomorpha</taxon>
        <taxon>Tylenchoidea</taxon>
        <taxon>Heteroderidae</taxon>
        <taxon>Heteroderinae</taxon>
        <taxon>Globodera</taxon>
    </lineage>
</organism>
<dbReference type="PANTHER" id="PTHR22954">
    <property type="entry name" value="RETROVIRAL PROTEASE-RELATED"/>
    <property type="match status" value="1"/>
</dbReference>
<name>A0A914H8V9_GLORO</name>
<evidence type="ECO:0000313" key="3">
    <source>
        <dbReference type="WBParaSite" id="Gr19_v10_g15125.t1"/>
    </source>
</evidence>
<sequence>MANHRPSNNGVRLRLVNDSQLKPQRPASTSRTQFIHSTRYCLISVITFEQQQQGIIGICSLNQSIHLLCCLTFATVIEQTATQTICHHVRPNPAEIRKLGLLADNNASSLENALNFEVQLEKTQKEARTVEVFLDDIRDAFTAWADLLRKLPSAERDAGETEFNAYVKKEKINEKADDASSKLRDLRDLIGTLTVQARLYRNRADTEGRQALATHQRAMQQAASPNTAASPAGNGPEFYESYKSAIAGYPISKAEKFNILRNLLIGEARDLVAGFRLEDQNYDVALQLLKDTYGAPEEHIRALHFELGQPQIL</sequence>
<dbReference type="AlphaFoldDB" id="A0A914H8V9"/>
<feature type="compositionally biased region" description="Polar residues" evidence="1">
    <location>
        <begin position="217"/>
        <end position="229"/>
    </location>
</feature>
<reference evidence="3" key="1">
    <citation type="submission" date="2022-11" db="UniProtKB">
        <authorList>
            <consortium name="WormBaseParasite"/>
        </authorList>
    </citation>
    <scope>IDENTIFICATION</scope>
</reference>
<dbReference type="InterPro" id="IPR005312">
    <property type="entry name" value="DUF1759"/>
</dbReference>
<evidence type="ECO:0000256" key="1">
    <source>
        <dbReference type="SAM" id="MobiDB-lite"/>
    </source>
</evidence>
<dbReference type="Pfam" id="PF03564">
    <property type="entry name" value="DUF1759"/>
    <property type="match status" value="1"/>
</dbReference>
<feature type="region of interest" description="Disordered" evidence="1">
    <location>
        <begin position="1"/>
        <end position="30"/>
    </location>
</feature>
<accession>A0A914H8V9</accession>
<feature type="compositionally biased region" description="Polar residues" evidence="1">
    <location>
        <begin position="1"/>
        <end position="10"/>
    </location>
</feature>
<protein>
    <submittedName>
        <fullName evidence="3">Uncharacterized protein</fullName>
    </submittedName>
</protein>
<proteinExistence type="predicted"/>
<feature type="region of interest" description="Disordered" evidence="1">
    <location>
        <begin position="212"/>
        <end position="235"/>
    </location>
</feature>
<dbReference type="PANTHER" id="PTHR22954:SF3">
    <property type="entry name" value="PROTEIN CBG08539"/>
    <property type="match status" value="1"/>
</dbReference>
<dbReference type="WBParaSite" id="Gr19_v10_g15125.t1">
    <property type="protein sequence ID" value="Gr19_v10_g15125.t1"/>
    <property type="gene ID" value="Gr19_v10_g15125"/>
</dbReference>
<keyword evidence="2" id="KW-1185">Reference proteome</keyword>
<evidence type="ECO:0000313" key="2">
    <source>
        <dbReference type="Proteomes" id="UP000887572"/>
    </source>
</evidence>
<feature type="compositionally biased region" description="Polar residues" evidence="1">
    <location>
        <begin position="17"/>
        <end position="30"/>
    </location>
</feature>